<dbReference type="InterPro" id="IPR047057">
    <property type="entry name" value="MerR_fam"/>
</dbReference>
<dbReference type="InterPro" id="IPR009061">
    <property type="entry name" value="DNA-bd_dom_put_sf"/>
</dbReference>
<evidence type="ECO:0000259" key="3">
    <source>
        <dbReference type="PROSITE" id="PS50937"/>
    </source>
</evidence>
<dbReference type="PROSITE" id="PS50937">
    <property type="entry name" value="HTH_MERR_2"/>
    <property type="match status" value="1"/>
</dbReference>
<dbReference type="EMBL" id="JANUGV010000012">
    <property type="protein sequence ID" value="MCS0611027.1"/>
    <property type="molecule type" value="Genomic_DNA"/>
</dbReference>
<dbReference type="Gene3D" id="1.10.1660.10">
    <property type="match status" value="1"/>
</dbReference>
<keyword evidence="5" id="KW-1185">Reference proteome</keyword>
<dbReference type="RefSeq" id="WP_258858557.1">
    <property type="nucleotide sequence ID" value="NZ_JANUGV010000012.1"/>
</dbReference>
<accession>A0ABT2BR87</accession>
<proteinExistence type="predicted"/>
<feature type="domain" description="HTH merR-type" evidence="3">
    <location>
        <begin position="4"/>
        <end position="73"/>
    </location>
</feature>
<dbReference type="Proteomes" id="UP001205861">
    <property type="component" value="Unassembled WGS sequence"/>
</dbReference>
<sequence>MTAALTIQQAAAACGLSVHTLRYYERIGLIRPVARRANGHRRYRSEDMGWIAFLLRLRATGMPVEKMQRYARLREAGQELGSIRERRHMLEEHAAAVQAELDALAETLGYLHQKISLYGDMEHQLTEREENGNTLRTGLATPEGSGRQGR</sequence>
<dbReference type="Pfam" id="PF00376">
    <property type="entry name" value="MerR"/>
    <property type="match status" value="1"/>
</dbReference>
<feature type="region of interest" description="Disordered" evidence="2">
    <location>
        <begin position="127"/>
        <end position="150"/>
    </location>
</feature>
<evidence type="ECO:0000256" key="1">
    <source>
        <dbReference type="ARBA" id="ARBA00023125"/>
    </source>
</evidence>
<comment type="caution">
    <text evidence="4">The sequence shown here is derived from an EMBL/GenBank/DDBJ whole genome shotgun (WGS) entry which is preliminary data.</text>
</comment>
<dbReference type="CDD" id="cd01109">
    <property type="entry name" value="HTH_YyaN"/>
    <property type="match status" value="1"/>
</dbReference>
<name>A0ABT2BR87_9BURK</name>
<reference evidence="4 5" key="1">
    <citation type="submission" date="2022-08" db="EMBL/GenBank/DDBJ databases">
        <title>Reclassification of Massilia species as members of the genera Telluria, Duganella, Pseudoduganella, Mokoshia gen. nov. and Zemynaea gen. nov. using orthogonal and non-orthogonal genome-based approaches.</title>
        <authorList>
            <person name="Bowman J.P."/>
        </authorList>
    </citation>
    <scope>NUCLEOTIDE SEQUENCE [LARGE SCALE GENOMIC DNA]</scope>
    <source>
        <strain evidence="4 5">JCM 31607</strain>
    </source>
</reference>
<evidence type="ECO:0000256" key="2">
    <source>
        <dbReference type="SAM" id="MobiDB-lite"/>
    </source>
</evidence>
<evidence type="ECO:0000313" key="4">
    <source>
        <dbReference type="EMBL" id="MCS0611027.1"/>
    </source>
</evidence>
<evidence type="ECO:0000313" key="5">
    <source>
        <dbReference type="Proteomes" id="UP001205861"/>
    </source>
</evidence>
<dbReference type="PANTHER" id="PTHR30204">
    <property type="entry name" value="REDOX-CYCLING DRUG-SENSING TRANSCRIPTIONAL ACTIVATOR SOXR"/>
    <property type="match status" value="1"/>
</dbReference>
<dbReference type="PRINTS" id="PR00040">
    <property type="entry name" value="HTHMERR"/>
</dbReference>
<dbReference type="PANTHER" id="PTHR30204:SF98">
    <property type="entry name" value="HTH-TYPE TRANSCRIPTIONAL REGULATOR ADHR"/>
    <property type="match status" value="1"/>
</dbReference>
<keyword evidence="1" id="KW-0238">DNA-binding</keyword>
<organism evidence="4 5">
    <name type="scientific">Massilia solisilvae</name>
    <dbReference type="NCBI Taxonomy" id="1811225"/>
    <lineage>
        <taxon>Bacteria</taxon>
        <taxon>Pseudomonadati</taxon>
        <taxon>Pseudomonadota</taxon>
        <taxon>Betaproteobacteria</taxon>
        <taxon>Burkholderiales</taxon>
        <taxon>Oxalobacteraceae</taxon>
        <taxon>Telluria group</taxon>
        <taxon>Massilia</taxon>
    </lineage>
</organism>
<dbReference type="InterPro" id="IPR000551">
    <property type="entry name" value="MerR-type_HTH_dom"/>
</dbReference>
<gene>
    <name evidence="4" type="ORF">NX773_22960</name>
</gene>
<dbReference type="SUPFAM" id="SSF46955">
    <property type="entry name" value="Putative DNA-binding domain"/>
    <property type="match status" value="1"/>
</dbReference>
<protein>
    <submittedName>
        <fullName evidence="4">MerR family transcriptional regulator</fullName>
    </submittedName>
</protein>
<dbReference type="SMART" id="SM00422">
    <property type="entry name" value="HTH_MERR"/>
    <property type="match status" value="1"/>
</dbReference>